<dbReference type="OrthoDB" id="9765532at2"/>
<feature type="transmembrane region" description="Helical" evidence="7">
    <location>
        <begin position="136"/>
        <end position="161"/>
    </location>
</feature>
<name>A0A413FHK5_9FIRM</name>
<keyword evidence="4" id="KW-0677">Repeat</keyword>
<reference evidence="9 10" key="1">
    <citation type="submission" date="2018-08" db="EMBL/GenBank/DDBJ databases">
        <title>A genome reference for cultivated species of the human gut microbiota.</title>
        <authorList>
            <person name="Zou Y."/>
            <person name="Xue W."/>
            <person name="Luo G."/>
        </authorList>
    </citation>
    <scope>NUCLEOTIDE SEQUENCE [LARGE SCALE GENOMIC DNA]</scope>
    <source>
        <strain evidence="9 10">AF04-15</strain>
    </source>
</reference>
<dbReference type="EMBL" id="QSBM01000005">
    <property type="protein sequence ID" value="RGX30478.1"/>
    <property type="molecule type" value="Genomic_DNA"/>
</dbReference>
<evidence type="ECO:0000256" key="3">
    <source>
        <dbReference type="ARBA" id="ARBA00022692"/>
    </source>
</evidence>
<evidence type="ECO:0000256" key="7">
    <source>
        <dbReference type="SAM" id="Phobius"/>
    </source>
</evidence>
<evidence type="ECO:0000256" key="5">
    <source>
        <dbReference type="ARBA" id="ARBA00022989"/>
    </source>
</evidence>
<dbReference type="Pfam" id="PF03600">
    <property type="entry name" value="CitMHS"/>
    <property type="match status" value="1"/>
</dbReference>
<feature type="transmembrane region" description="Helical" evidence="7">
    <location>
        <begin position="181"/>
        <end position="203"/>
    </location>
</feature>
<gene>
    <name evidence="9" type="ORF">DWV29_08590</name>
</gene>
<evidence type="ECO:0000256" key="6">
    <source>
        <dbReference type="ARBA" id="ARBA00023136"/>
    </source>
</evidence>
<feature type="transmembrane region" description="Helical" evidence="7">
    <location>
        <begin position="22"/>
        <end position="43"/>
    </location>
</feature>
<sequence length="424" mass="45620">MELYIVVGLFVFMIASFCLNKWPFGLTTMTCCILLVITGIMPIEKAFSGFAMKNFILIAGMYIICDAFGKTSLLTAIRKRVMGLQGGNSSLILLMVLMLFVMCFAQFLPSSGTITVMIMILTALSADGEVCPSRMLLPMAIMGGMWTGRIPIGVGATSYLLPNKYISSYEGGLPLLTIIDTFKVSIIPMLLLSIYVILTYKMLPKRDIDQTKMKKVKDTAPMSRRDEIITYAIFLGVMATLFMNSLLGDIMYVCPAAGAALLMFTKVQSQKDMQRVLSGDMLFMLAGIFVMADALSSSGAGVLIGEFILGLMGDNPSGITVLVVFAVVGVVMTNLMTNSGTKNVLLPLAVATAVAAGWDPRGLCLLVNTVCSCAVFLPSGAPSTAIAFAAAGYKIQETLPWALGFAAVTIFSFVLSIHFFFPVM</sequence>
<feature type="transmembrane region" description="Helical" evidence="7">
    <location>
        <begin position="317"/>
        <end position="336"/>
    </location>
</feature>
<dbReference type="GO" id="GO:0055085">
    <property type="term" value="P:transmembrane transport"/>
    <property type="evidence" value="ECO:0007669"/>
    <property type="project" value="InterPro"/>
</dbReference>
<dbReference type="InterPro" id="IPR051679">
    <property type="entry name" value="DASS-Related_Transporters"/>
</dbReference>
<evidence type="ECO:0000256" key="1">
    <source>
        <dbReference type="ARBA" id="ARBA00004141"/>
    </source>
</evidence>
<evidence type="ECO:0000259" key="8">
    <source>
        <dbReference type="Pfam" id="PF03600"/>
    </source>
</evidence>
<organism evidence="9 10">
    <name type="scientific">Enterocloster asparagiformis</name>
    <dbReference type="NCBI Taxonomy" id="333367"/>
    <lineage>
        <taxon>Bacteria</taxon>
        <taxon>Bacillati</taxon>
        <taxon>Bacillota</taxon>
        <taxon>Clostridia</taxon>
        <taxon>Lachnospirales</taxon>
        <taxon>Lachnospiraceae</taxon>
        <taxon>Enterocloster</taxon>
    </lineage>
</organism>
<accession>A0A413FHK5</accession>
<dbReference type="Proteomes" id="UP000283880">
    <property type="component" value="Unassembled WGS sequence"/>
</dbReference>
<feature type="transmembrane region" description="Helical" evidence="7">
    <location>
        <begin position="250"/>
        <end position="269"/>
    </location>
</feature>
<keyword evidence="3 7" id="KW-0812">Transmembrane</keyword>
<evidence type="ECO:0000313" key="9">
    <source>
        <dbReference type="EMBL" id="RGX30478.1"/>
    </source>
</evidence>
<dbReference type="GO" id="GO:0005886">
    <property type="term" value="C:plasma membrane"/>
    <property type="evidence" value="ECO:0007669"/>
    <property type="project" value="TreeGrafter"/>
</dbReference>
<comment type="caution">
    <text evidence="9">The sequence shown here is derived from an EMBL/GenBank/DDBJ whole genome shotgun (WGS) entry which is preliminary data.</text>
</comment>
<feature type="transmembrane region" description="Helical" evidence="7">
    <location>
        <begin position="365"/>
        <end position="389"/>
    </location>
</feature>
<dbReference type="RefSeq" id="WP_007706314.1">
    <property type="nucleotide sequence ID" value="NZ_CABMHH010000184.1"/>
</dbReference>
<evidence type="ECO:0000256" key="2">
    <source>
        <dbReference type="ARBA" id="ARBA00022448"/>
    </source>
</evidence>
<proteinExistence type="predicted"/>
<feature type="transmembrane region" description="Helical" evidence="7">
    <location>
        <begin position="401"/>
        <end position="421"/>
    </location>
</feature>
<keyword evidence="6 7" id="KW-0472">Membrane</keyword>
<keyword evidence="5 7" id="KW-1133">Transmembrane helix</keyword>
<comment type="subcellular location">
    <subcellularLocation>
        <location evidence="1">Membrane</location>
        <topology evidence="1">Multi-pass membrane protein</topology>
    </subcellularLocation>
</comment>
<protein>
    <submittedName>
        <fullName evidence="9">Sodium:sulfate symporter transmembrane region family protein</fullName>
    </submittedName>
</protein>
<evidence type="ECO:0000256" key="4">
    <source>
        <dbReference type="ARBA" id="ARBA00022737"/>
    </source>
</evidence>
<keyword evidence="2" id="KW-0813">Transport</keyword>
<feature type="transmembrane region" description="Helical" evidence="7">
    <location>
        <begin position="55"/>
        <end position="77"/>
    </location>
</feature>
<feature type="domain" description="Citrate transporter-like" evidence="8">
    <location>
        <begin position="19"/>
        <end position="365"/>
    </location>
</feature>
<dbReference type="InterPro" id="IPR004680">
    <property type="entry name" value="Cit_transptr-like_dom"/>
</dbReference>
<evidence type="ECO:0000313" key="10">
    <source>
        <dbReference type="Proteomes" id="UP000283880"/>
    </source>
</evidence>
<dbReference type="PANTHER" id="PTHR43652">
    <property type="entry name" value="BASIC AMINO ACID ANTIPORTER YFCC-RELATED"/>
    <property type="match status" value="1"/>
</dbReference>
<feature type="transmembrane region" description="Helical" evidence="7">
    <location>
        <begin position="281"/>
        <end position="305"/>
    </location>
</feature>
<feature type="transmembrane region" description="Helical" evidence="7">
    <location>
        <begin position="92"/>
        <end position="124"/>
    </location>
</feature>
<dbReference type="AlphaFoldDB" id="A0A413FHK5"/>
<dbReference type="PANTHER" id="PTHR43652:SF2">
    <property type="entry name" value="BASIC AMINO ACID ANTIPORTER YFCC-RELATED"/>
    <property type="match status" value="1"/>
</dbReference>